<dbReference type="Gene3D" id="3.80.10.10">
    <property type="entry name" value="Ribonuclease Inhibitor"/>
    <property type="match status" value="1"/>
</dbReference>
<proteinExistence type="predicted"/>
<evidence type="ECO:0000313" key="2">
    <source>
        <dbReference type="Proteomes" id="UP001155546"/>
    </source>
</evidence>
<sequence>MFVITAMTYSNELLAISTRDAILHFKQDTSTIVEQSHLLSKQHAQQMELLSQKLDETQSAKIVLQSEFIGDMTQTAEQMLALANQYLPHYQHFLANIDKDSHCYQPEQLVQFKQTTAELQDYVDNIDSLVTTRDEAEAFSALMAFNLGQTQVNMVVDMFEVAKFCYLSEALPSLVENVQSVEMEMVEKLIQHGETDEFTDATSQADLTRATEPQLQQPQNKSVETLTLSYEFTANDLPYFNDLSYLEVHDISQLKQLTLTNQLSINEQLKLQLPDAVLADISQPYQARITGVVETDNERVTLDILLVRSPSYSIDSMTFNDPQIASCVEAAAKQLQLSNSNELTQLNCRLSSTVNLQDLKKFKQLQTVNLKGGKINDLSPLSSLAKLEILNLEQSQIAKFGDISQLSANLMLSNIDTQDWQALAHSQASSISIMNMTDCSRLAPLAHQPGVALMYKGLDPNQMMALMQSIDEGNKSLTVLTDCPAPKN</sequence>
<dbReference type="EMBL" id="JAMTCD010000007">
    <property type="protein sequence ID" value="MCT7941720.1"/>
    <property type="molecule type" value="Genomic_DNA"/>
</dbReference>
<dbReference type="AlphaFoldDB" id="A0A9X3AUM4"/>
<dbReference type="SUPFAM" id="SSF52058">
    <property type="entry name" value="L domain-like"/>
    <property type="match status" value="1"/>
</dbReference>
<protein>
    <recommendedName>
        <fullName evidence="3">Internalin-A</fullName>
    </recommendedName>
</protein>
<dbReference type="InterPro" id="IPR032675">
    <property type="entry name" value="LRR_dom_sf"/>
</dbReference>
<accession>A0A9X3AUM4</accession>
<keyword evidence="2" id="KW-1185">Reference proteome</keyword>
<dbReference type="Proteomes" id="UP001155546">
    <property type="component" value="Unassembled WGS sequence"/>
</dbReference>
<reference evidence="1" key="1">
    <citation type="journal article" date="2023" name="Int. J. Syst. Evol. Microbiol.">
        <title>&lt;i&gt;Shewanella septentrionalis&lt;/i&gt; sp. nov. and &lt;i&gt;Shewanella holmiensis&lt;/i&gt; sp. nov., isolated from Baltic Sea water and sediments.</title>
        <authorList>
            <person name="Martin-Rodriguez A.J."/>
            <person name="Thorell K."/>
            <person name="Joffre E."/>
            <person name="Jensie-Markopoulos S."/>
            <person name="Moore E.R.B."/>
            <person name="Sjoling A."/>
        </authorList>
    </citation>
    <scope>NUCLEOTIDE SEQUENCE</scope>
    <source>
        <strain evidence="1">SP1S2-7</strain>
    </source>
</reference>
<organism evidence="1 2">
    <name type="scientific">Shewanella holmiensis</name>
    <dbReference type="NCBI Taxonomy" id="2952222"/>
    <lineage>
        <taxon>Bacteria</taxon>
        <taxon>Pseudomonadati</taxon>
        <taxon>Pseudomonadota</taxon>
        <taxon>Gammaproteobacteria</taxon>
        <taxon>Alteromonadales</taxon>
        <taxon>Shewanellaceae</taxon>
        <taxon>Shewanella</taxon>
    </lineage>
</organism>
<name>A0A9X3AUM4_9GAMM</name>
<evidence type="ECO:0008006" key="3">
    <source>
        <dbReference type="Google" id="ProtNLM"/>
    </source>
</evidence>
<gene>
    <name evidence="1" type="ORF">NE535_07905</name>
</gene>
<dbReference type="RefSeq" id="WP_261298104.1">
    <property type="nucleotide sequence ID" value="NZ_JAMTCD010000007.1"/>
</dbReference>
<comment type="caution">
    <text evidence="1">The sequence shown here is derived from an EMBL/GenBank/DDBJ whole genome shotgun (WGS) entry which is preliminary data.</text>
</comment>
<evidence type="ECO:0000313" key="1">
    <source>
        <dbReference type="EMBL" id="MCT7941720.1"/>
    </source>
</evidence>